<feature type="region of interest" description="Disordered" evidence="1">
    <location>
        <begin position="164"/>
        <end position="185"/>
    </location>
</feature>
<feature type="region of interest" description="Disordered" evidence="1">
    <location>
        <begin position="42"/>
        <end position="140"/>
    </location>
</feature>
<feature type="compositionally biased region" description="Basic and acidic residues" evidence="1">
    <location>
        <begin position="286"/>
        <end position="303"/>
    </location>
</feature>
<reference evidence="2 3" key="1">
    <citation type="submission" date="2024-07" db="EMBL/GenBank/DDBJ databases">
        <title>Draft sequence of the Neodothiora populina.</title>
        <authorList>
            <person name="Drown D.D."/>
            <person name="Schuette U.S."/>
            <person name="Buechlein A.B."/>
            <person name="Rusch D.R."/>
            <person name="Winton L.W."/>
            <person name="Adams G.A."/>
        </authorList>
    </citation>
    <scope>NUCLEOTIDE SEQUENCE [LARGE SCALE GENOMIC DNA]</scope>
    <source>
        <strain evidence="2 3">CPC 39397</strain>
    </source>
</reference>
<keyword evidence="3" id="KW-1185">Reference proteome</keyword>
<proteinExistence type="predicted"/>
<dbReference type="EMBL" id="JBFMKM010000014">
    <property type="protein sequence ID" value="KAL1297687.1"/>
    <property type="molecule type" value="Genomic_DNA"/>
</dbReference>
<evidence type="ECO:0000313" key="2">
    <source>
        <dbReference type="EMBL" id="KAL1297687.1"/>
    </source>
</evidence>
<feature type="compositionally biased region" description="Low complexity" evidence="1">
    <location>
        <begin position="66"/>
        <end position="89"/>
    </location>
</feature>
<dbReference type="GeneID" id="95979936"/>
<dbReference type="RefSeq" id="XP_069197369.1">
    <property type="nucleotide sequence ID" value="XM_069346160.1"/>
</dbReference>
<protein>
    <recommendedName>
        <fullName evidence="4">SWI5-dependent HO expression protein 3</fullName>
    </recommendedName>
</protein>
<feature type="region of interest" description="Disordered" evidence="1">
    <location>
        <begin position="222"/>
        <end position="246"/>
    </location>
</feature>
<evidence type="ECO:0000256" key="1">
    <source>
        <dbReference type="SAM" id="MobiDB-lite"/>
    </source>
</evidence>
<evidence type="ECO:0000313" key="3">
    <source>
        <dbReference type="Proteomes" id="UP001562354"/>
    </source>
</evidence>
<gene>
    <name evidence="2" type="ORF">AAFC00_006237</name>
</gene>
<name>A0ABR3P4I7_9PEZI</name>
<sequence>MKSRSYIEGAQSVTLGGYAAEINDLQWNISQVIMTDFLPGDTSDKSKNNLPRGLPRSQGVTSFRHTTTTTTTDAAASSPSSNGPATPSAMHAPYEMQSQENDPSMLGTTTEMRPPSSPSSNAGEGSPWVGGTGLGSSSLGKSGKVIERLMAECDRLKRDLRSEVAKREELQRAAQTHKDRLESLHAENARLSNAKTMDDNMIKRRDRKIEELKNELDIERQKRESLESRVQDAERKQEEQEQHSNERLQRYLEEAKQATTSAAIYQTSHKQLREEYQQRIATSHRSLRELHDKREEDQKERARDRKKMLKIDVVNQQMSQELEKTRRAHNDLVAASERDREEKAAQVEKLLAELDTFRENDRRREHTFEQKLAEMQDTVNQMKWVMAVKKVSDENGMHSPPPSPPG</sequence>
<comment type="caution">
    <text evidence="2">The sequence shown here is derived from an EMBL/GenBank/DDBJ whole genome shotgun (WGS) entry which is preliminary data.</text>
</comment>
<organism evidence="2 3">
    <name type="scientific">Neodothiora populina</name>
    <dbReference type="NCBI Taxonomy" id="2781224"/>
    <lineage>
        <taxon>Eukaryota</taxon>
        <taxon>Fungi</taxon>
        <taxon>Dikarya</taxon>
        <taxon>Ascomycota</taxon>
        <taxon>Pezizomycotina</taxon>
        <taxon>Dothideomycetes</taxon>
        <taxon>Dothideomycetidae</taxon>
        <taxon>Dothideales</taxon>
        <taxon>Dothioraceae</taxon>
        <taxon>Neodothiora</taxon>
    </lineage>
</organism>
<feature type="compositionally biased region" description="Polar residues" evidence="1">
    <location>
        <begin position="96"/>
        <end position="111"/>
    </location>
</feature>
<dbReference type="Proteomes" id="UP001562354">
    <property type="component" value="Unassembled WGS sequence"/>
</dbReference>
<accession>A0ABR3P4I7</accession>
<feature type="region of interest" description="Disordered" evidence="1">
    <location>
        <begin position="283"/>
        <end position="304"/>
    </location>
</feature>
<evidence type="ECO:0008006" key="4">
    <source>
        <dbReference type="Google" id="ProtNLM"/>
    </source>
</evidence>